<gene>
    <name evidence="1" type="ORF">PTE30175_01847</name>
</gene>
<dbReference type="EMBL" id="CABPRZ010000006">
    <property type="protein sequence ID" value="VVD96800.1"/>
    <property type="molecule type" value="Genomic_DNA"/>
</dbReference>
<accession>A0A5E4U9S1</accession>
<organism evidence="1 2">
    <name type="scientific">Pandoraea terrae</name>
    <dbReference type="NCBI Taxonomy" id="1537710"/>
    <lineage>
        <taxon>Bacteria</taxon>
        <taxon>Pseudomonadati</taxon>
        <taxon>Pseudomonadota</taxon>
        <taxon>Betaproteobacteria</taxon>
        <taxon>Burkholderiales</taxon>
        <taxon>Burkholderiaceae</taxon>
        <taxon>Pandoraea</taxon>
    </lineage>
</organism>
<name>A0A5E4U9S1_9BURK</name>
<keyword evidence="2" id="KW-1185">Reference proteome</keyword>
<dbReference type="AlphaFoldDB" id="A0A5E4U9S1"/>
<dbReference type="Proteomes" id="UP000414233">
    <property type="component" value="Unassembled WGS sequence"/>
</dbReference>
<reference evidence="1 2" key="1">
    <citation type="submission" date="2019-08" db="EMBL/GenBank/DDBJ databases">
        <authorList>
            <person name="Peeters C."/>
        </authorList>
    </citation>
    <scope>NUCLEOTIDE SEQUENCE [LARGE SCALE GENOMIC DNA]</scope>
    <source>
        <strain evidence="1 2">LMG 30175</strain>
    </source>
</reference>
<evidence type="ECO:0000313" key="2">
    <source>
        <dbReference type="Proteomes" id="UP000414233"/>
    </source>
</evidence>
<evidence type="ECO:0000313" key="1">
    <source>
        <dbReference type="EMBL" id="VVD96800.1"/>
    </source>
</evidence>
<protein>
    <submittedName>
        <fullName evidence="1">Uncharacterized protein</fullName>
    </submittedName>
</protein>
<dbReference type="RefSeq" id="WP_150696763.1">
    <property type="nucleotide sequence ID" value="NZ_CABPRZ010000006.1"/>
</dbReference>
<sequence length="121" mass="13765">MKIAETLVPFIRGIFPAASEFADRGDGRVLIYWPEPFVGRAPGRCPAIEIYLDHRLAFAIEHATQTEMNLLIGPLIAVKLHKQLESFQPVNREQHPFSFELTFNSLRKSTHSAVRARHSLE</sequence>
<proteinExistence type="predicted"/>